<dbReference type="AlphaFoldDB" id="A0A0E3Q5N8"/>
<dbReference type="Proteomes" id="UP000033096">
    <property type="component" value="Chromosome"/>
</dbReference>
<sequence>MKNIKKIYMYKLALGVIILLAGIVSATCYKHEALASSFLISMGLILFILTAFRFFRQGDFPDRDERTKKLAAYGITYSWLLTLVLISVFYLADYFKMVEFTAGSVLGILLIFMIISANVFRWYFMRKGDIE</sequence>
<dbReference type="EMBL" id="CP009520">
    <property type="protein sequence ID" value="AKB44030.1"/>
    <property type="molecule type" value="Genomic_DNA"/>
</dbReference>
<keyword evidence="1" id="KW-1133">Transmembrane helix</keyword>
<evidence type="ECO:0008006" key="4">
    <source>
        <dbReference type="Google" id="ProtNLM"/>
    </source>
</evidence>
<evidence type="ECO:0000256" key="1">
    <source>
        <dbReference type="SAM" id="Phobius"/>
    </source>
</evidence>
<feature type="transmembrane region" description="Helical" evidence="1">
    <location>
        <begin position="70"/>
        <end position="92"/>
    </location>
</feature>
<dbReference type="GeneID" id="24810208"/>
<name>A0A0E3Q5N8_9EURY</name>
<feature type="transmembrane region" description="Helical" evidence="1">
    <location>
        <begin position="104"/>
        <end position="124"/>
    </location>
</feature>
<keyword evidence="1" id="KW-0472">Membrane</keyword>
<dbReference type="KEGG" id="mvc:MSVAZ_1761"/>
<evidence type="ECO:0000313" key="3">
    <source>
        <dbReference type="Proteomes" id="UP000033096"/>
    </source>
</evidence>
<dbReference type="RefSeq" id="WP_048120453.1">
    <property type="nucleotide sequence ID" value="NZ_CP009520.1"/>
</dbReference>
<accession>A0A0E3Q5N8</accession>
<organism evidence="2 3">
    <name type="scientific">Methanosarcina vacuolata Z-761</name>
    <dbReference type="NCBI Taxonomy" id="1434123"/>
    <lineage>
        <taxon>Archaea</taxon>
        <taxon>Methanobacteriati</taxon>
        <taxon>Methanobacteriota</taxon>
        <taxon>Stenosarchaea group</taxon>
        <taxon>Methanomicrobia</taxon>
        <taxon>Methanosarcinales</taxon>
        <taxon>Methanosarcinaceae</taxon>
        <taxon>Methanosarcina</taxon>
    </lineage>
</organism>
<dbReference type="STRING" id="1434123.MSVAZ_1761"/>
<keyword evidence="1" id="KW-0812">Transmembrane</keyword>
<dbReference type="HOGENOM" id="CLU_155671_0_0_2"/>
<reference evidence="2 3" key="1">
    <citation type="submission" date="2014-07" db="EMBL/GenBank/DDBJ databases">
        <title>Methanogenic archaea and the global carbon cycle.</title>
        <authorList>
            <person name="Henriksen J.R."/>
            <person name="Luke J."/>
            <person name="Reinhart S."/>
            <person name="Benedict M.N."/>
            <person name="Youngblut N.D."/>
            <person name="Metcalf M.E."/>
            <person name="Whitaker R.J."/>
            <person name="Metcalf W.W."/>
        </authorList>
    </citation>
    <scope>NUCLEOTIDE SEQUENCE [LARGE SCALE GENOMIC DNA]</scope>
    <source>
        <strain evidence="2 3">Z-761</strain>
    </source>
</reference>
<feature type="transmembrane region" description="Helical" evidence="1">
    <location>
        <begin position="36"/>
        <end position="55"/>
    </location>
</feature>
<protein>
    <recommendedName>
        <fullName evidence="4">DUF2178 domain-containing protein</fullName>
    </recommendedName>
</protein>
<gene>
    <name evidence="2" type="ORF">MSVAZ_1761</name>
</gene>
<evidence type="ECO:0000313" key="2">
    <source>
        <dbReference type="EMBL" id="AKB44030.1"/>
    </source>
</evidence>
<dbReference type="PATRIC" id="fig|1434123.4.peg.2139"/>
<keyword evidence="3" id="KW-1185">Reference proteome</keyword>
<proteinExistence type="predicted"/>